<protein>
    <recommendedName>
        <fullName evidence="2">Putative plant transposon protein domain-containing protein</fullName>
    </recommendedName>
</protein>
<dbReference type="EMBL" id="JAUIZM010000007">
    <property type="protein sequence ID" value="KAK1375282.1"/>
    <property type="molecule type" value="Genomic_DNA"/>
</dbReference>
<dbReference type="InterPro" id="IPR046796">
    <property type="entry name" value="Transposase_32_dom"/>
</dbReference>
<name>A0AAD8HZH5_9APIA</name>
<evidence type="ECO:0000313" key="3">
    <source>
        <dbReference type="EMBL" id="KAK1375282.1"/>
    </source>
</evidence>
<reference evidence="3" key="2">
    <citation type="submission" date="2023-05" db="EMBL/GenBank/DDBJ databases">
        <authorList>
            <person name="Schelkunov M.I."/>
        </authorList>
    </citation>
    <scope>NUCLEOTIDE SEQUENCE</scope>
    <source>
        <strain evidence="3">Hsosn_3</strain>
        <tissue evidence="3">Leaf</tissue>
    </source>
</reference>
<gene>
    <name evidence="3" type="ORF">POM88_031475</name>
</gene>
<comment type="caution">
    <text evidence="3">The sequence shown here is derived from an EMBL/GenBank/DDBJ whole genome shotgun (WGS) entry which is preliminary data.</text>
</comment>
<accession>A0AAD8HZH5</accession>
<organism evidence="3 4">
    <name type="scientific">Heracleum sosnowskyi</name>
    <dbReference type="NCBI Taxonomy" id="360622"/>
    <lineage>
        <taxon>Eukaryota</taxon>
        <taxon>Viridiplantae</taxon>
        <taxon>Streptophyta</taxon>
        <taxon>Embryophyta</taxon>
        <taxon>Tracheophyta</taxon>
        <taxon>Spermatophyta</taxon>
        <taxon>Magnoliopsida</taxon>
        <taxon>eudicotyledons</taxon>
        <taxon>Gunneridae</taxon>
        <taxon>Pentapetalae</taxon>
        <taxon>asterids</taxon>
        <taxon>campanulids</taxon>
        <taxon>Apiales</taxon>
        <taxon>Apiaceae</taxon>
        <taxon>Apioideae</taxon>
        <taxon>apioid superclade</taxon>
        <taxon>Tordylieae</taxon>
        <taxon>Tordyliinae</taxon>
        <taxon>Heracleum</taxon>
    </lineage>
</organism>
<keyword evidence="4" id="KW-1185">Reference proteome</keyword>
<feature type="domain" description="Putative plant transposon protein" evidence="2">
    <location>
        <begin position="71"/>
        <end position="253"/>
    </location>
</feature>
<feature type="region of interest" description="Disordered" evidence="1">
    <location>
        <begin position="1"/>
        <end position="34"/>
    </location>
</feature>
<dbReference type="Proteomes" id="UP001237642">
    <property type="component" value="Unassembled WGS sequence"/>
</dbReference>
<evidence type="ECO:0000313" key="4">
    <source>
        <dbReference type="Proteomes" id="UP001237642"/>
    </source>
</evidence>
<dbReference type="AlphaFoldDB" id="A0AAD8HZH5"/>
<sequence length="400" mass="44357">MAPPKRGRLVGSSSTRRSSSEEESSAGVGMQKFSSPEAQLEFNRLLAKPVAKERGFLPRSSDGHLLAMITKRGWESFCEAPQPVPLSIVREFYANARADKNGYSVVRGMTVDYTARAIGRVLNLPPKKRGEEDWSLKTREDLDLEYILEEISVPGTSWKYRSGTTVPASFPAAAMNRYARAWNQFLCANVVPSSHTHDVTVERVIILWGILNDDYIDLADLLHRSIVKFLKSNTAGAIPHASVVTKLCVAVGVRWSEEEPVQMPSAPIDHTSIFRMEEWDGGDPDNCGLGYTIWGVEGSEALIQESADRRARATRIPQEGAARIRRDVDSAVLGDVQYRRLTRRIDRMHDIQSRFAQDLTQALGTAFRATGVDIAWPVFGMDSVYPPPDTPPEEGGPADD</sequence>
<proteinExistence type="predicted"/>
<reference evidence="3" key="1">
    <citation type="submission" date="2023-02" db="EMBL/GenBank/DDBJ databases">
        <title>Genome of toxic invasive species Heracleum sosnowskyi carries increased number of genes despite the absence of recent whole-genome duplications.</title>
        <authorList>
            <person name="Schelkunov M."/>
            <person name="Shtratnikova V."/>
            <person name="Makarenko M."/>
            <person name="Klepikova A."/>
            <person name="Omelchenko D."/>
            <person name="Novikova G."/>
            <person name="Obukhova E."/>
            <person name="Bogdanov V."/>
            <person name="Penin A."/>
            <person name="Logacheva M."/>
        </authorList>
    </citation>
    <scope>NUCLEOTIDE SEQUENCE</scope>
    <source>
        <strain evidence="3">Hsosn_3</strain>
        <tissue evidence="3">Leaf</tissue>
    </source>
</reference>
<evidence type="ECO:0000256" key="1">
    <source>
        <dbReference type="SAM" id="MobiDB-lite"/>
    </source>
</evidence>
<dbReference type="Pfam" id="PF20167">
    <property type="entry name" value="Transposase_32"/>
    <property type="match status" value="1"/>
</dbReference>
<evidence type="ECO:0000259" key="2">
    <source>
        <dbReference type="Pfam" id="PF20167"/>
    </source>
</evidence>